<dbReference type="Gene3D" id="3.40.190.10">
    <property type="entry name" value="Periplasmic binding protein-like II"/>
    <property type="match status" value="2"/>
</dbReference>
<reference evidence="6 7" key="1">
    <citation type="submission" date="2019-07" db="EMBL/GenBank/DDBJ databases">
        <title>Georgenia wutianyii sp. nov. and Georgenia *** sp. nov. isolated from plateau pika (Ochotona curzoniae) in the Qinghai-Tibet plateau of China.</title>
        <authorList>
            <person name="Tian Z."/>
        </authorList>
    </citation>
    <scope>NUCLEOTIDE SEQUENCE [LARGE SCALE GENOMIC DNA]</scope>
    <source>
        <strain evidence="6 7">Z446</strain>
    </source>
</reference>
<keyword evidence="4" id="KW-0804">Transcription</keyword>
<accession>A0A552WM84</accession>
<dbReference type="EMBL" id="VJXR01000065">
    <property type="protein sequence ID" value="TRW43804.1"/>
    <property type="molecule type" value="Genomic_DNA"/>
</dbReference>
<keyword evidence="2" id="KW-0805">Transcription regulation</keyword>
<name>A0A552WM84_9MICO</name>
<dbReference type="SUPFAM" id="SSF46785">
    <property type="entry name" value="Winged helix' DNA-binding domain"/>
    <property type="match status" value="1"/>
</dbReference>
<dbReference type="GO" id="GO:0003700">
    <property type="term" value="F:DNA-binding transcription factor activity"/>
    <property type="evidence" value="ECO:0007669"/>
    <property type="project" value="InterPro"/>
</dbReference>
<dbReference type="InterPro" id="IPR036388">
    <property type="entry name" value="WH-like_DNA-bd_sf"/>
</dbReference>
<comment type="similarity">
    <text evidence="1">Belongs to the LysR transcriptional regulatory family.</text>
</comment>
<protein>
    <submittedName>
        <fullName evidence="6">LysR family transcriptional regulator</fullName>
    </submittedName>
</protein>
<evidence type="ECO:0000313" key="7">
    <source>
        <dbReference type="Proteomes" id="UP000318693"/>
    </source>
</evidence>
<evidence type="ECO:0000256" key="4">
    <source>
        <dbReference type="ARBA" id="ARBA00023163"/>
    </source>
</evidence>
<proteinExistence type="inferred from homology"/>
<evidence type="ECO:0000259" key="5">
    <source>
        <dbReference type="PROSITE" id="PS50931"/>
    </source>
</evidence>
<dbReference type="InterPro" id="IPR000847">
    <property type="entry name" value="LysR_HTH_N"/>
</dbReference>
<dbReference type="PROSITE" id="PS50931">
    <property type="entry name" value="HTH_LYSR"/>
    <property type="match status" value="1"/>
</dbReference>
<dbReference type="FunFam" id="1.10.10.10:FF:000001">
    <property type="entry name" value="LysR family transcriptional regulator"/>
    <property type="match status" value="1"/>
</dbReference>
<dbReference type="Pfam" id="PF00126">
    <property type="entry name" value="HTH_1"/>
    <property type="match status" value="1"/>
</dbReference>
<comment type="caution">
    <text evidence="6">The sequence shown here is derived from an EMBL/GenBank/DDBJ whole genome shotgun (WGS) entry which is preliminary data.</text>
</comment>
<evidence type="ECO:0000256" key="1">
    <source>
        <dbReference type="ARBA" id="ARBA00009437"/>
    </source>
</evidence>
<dbReference type="Gene3D" id="1.10.10.10">
    <property type="entry name" value="Winged helix-like DNA-binding domain superfamily/Winged helix DNA-binding domain"/>
    <property type="match status" value="1"/>
</dbReference>
<dbReference type="PRINTS" id="PR00039">
    <property type="entry name" value="HTHLYSR"/>
</dbReference>
<dbReference type="GO" id="GO:0032993">
    <property type="term" value="C:protein-DNA complex"/>
    <property type="evidence" value="ECO:0007669"/>
    <property type="project" value="TreeGrafter"/>
</dbReference>
<organism evidence="6 7">
    <name type="scientific">Georgenia yuyongxinii</name>
    <dbReference type="NCBI Taxonomy" id="2589797"/>
    <lineage>
        <taxon>Bacteria</taxon>
        <taxon>Bacillati</taxon>
        <taxon>Actinomycetota</taxon>
        <taxon>Actinomycetes</taxon>
        <taxon>Micrococcales</taxon>
        <taxon>Bogoriellaceae</taxon>
        <taxon>Georgenia</taxon>
    </lineage>
</organism>
<dbReference type="InterPro" id="IPR036390">
    <property type="entry name" value="WH_DNA-bd_sf"/>
</dbReference>
<sequence>MELRHLRYFVAVAQHRHFGRAADDLNISQPPLSQQIRQLERELGAELFARTTRRVELTEAGRVFYPDAVAILAEVDAARARVQALAEGWSGLLRIGFAGSASYRQLPQVARLVQHFLPHVELQMSSEMLTPEQEQALAESRLDLGILRPPVRVPGIATRTLASEPLILAAPAGHPLSAREEISVADLAGESLLTYPGARSVVAARVAETLRAAGTTIGRSREVAQTSSMIALVAAGMGVALVPDSVRALTMEGVTYVPVADAGTVDLALAWREDETSPLIVRFRDLLLTHLAANTHERAA</sequence>
<dbReference type="RefSeq" id="WP_143419522.1">
    <property type="nucleotide sequence ID" value="NZ_VJXR01000065.1"/>
</dbReference>
<gene>
    <name evidence="6" type="ORF">FJ693_16315</name>
</gene>
<keyword evidence="7" id="KW-1185">Reference proteome</keyword>
<dbReference type="PANTHER" id="PTHR30346">
    <property type="entry name" value="TRANSCRIPTIONAL DUAL REGULATOR HCAR-RELATED"/>
    <property type="match status" value="1"/>
</dbReference>
<evidence type="ECO:0000313" key="6">
    <source>
        <dbReference type="EMBL" id="TRW43804.1"/>
    </source>
</evidence>
<feature type="domain" description="HTH lysR-type" evidence="5">
    <location>
        <begin position="1"/>
        <end position="58"/>
    </location>
</feature>
<dbReference type="GO" id="GO:0003677">
    <property type="term" value="F:DNA binding"/>
    <property type="evidence" value="ECO:0007669"/>
    <property type="project" value="UniProtKB-KW"/>
</dbReference>
<dbReference type="SUPFAM" id="SSF53850">
    <property type="entry name" value="Periplasmic binding protein-like II"/>
    <property type="match status" value="1"/>
</dbReference>
<evidence type="ECO:0000256" key="3">
    <source>
        <dbReference type="ARBA" id="ARBA00023125"/>
    </source>
</evidence>
<dbReference type="InterPro" id="IPR005119">
    <property type="entry name" value="LysR_subst-bd"/>
</dbReference>
<dbReference type="PANTHER" id="PTHR30346:SF17">
    <property type="entry name" value="LYSR FAMILY TRANSCRIPTIONAL REGULATOR"/>
    <property type="match status" value="1"/>
</dbReference>
<dbReference type="AlphaFoldDB" id="A0A552WM84"/>
<dbReference type="Proteomes" id="UP000318693">
    <property type="component" value="Unassembled WGS sequence"/>
</dbReference>
<dbReference type="CDD" id="cd08414">
    <property type="entry name" value="PBP2_LTTR_aromatics_like"/>
    <property type="match status" value="1"/>
</dbReference>
<dbReference type="Pfam" id="PF03466">
    <property type="entry name" value="LysR_substrate"/>
    <property type="match status" value="1"/>
</dbReference>
<evidence type="ECO:0000256" key="2">
    <source>
        <dbReference type="ARBA" id="ARBA00023015"/>
    </source>
</evidence>
<keyword evidence="3" id="KW-0238">DNA-binding</keyword>